<accession>A0AAV5CFK5</accession>
<feature type="region of interest" description="Disordered" evidence="1">
    <location>
        <begin position="14"/>
        <end position="45"/>
    </location>
</feature>
<keyword evidence="3" id="KW-1185">Reference proteome</keyword>
<feature type="compositionally biased region" description="Polar residues" evidence="1">
    <location>
        <begin position="25"/>
        <end position="45"/>
    </location>
</feature>
<evidence type="ECO:0000256" key="1">
    <source>
        <dbReference type="SAM" id="MobiDB-lite"/>
    </source>
</evidence>
<dbReference type="Proteomes" id="UP001054889">
    <property type="component" value="Unassembled WGS sequence"/>
</dbReference>
<evidence type="ECO:0000313" key="3">
    <source>
        <dbReference type="Proteomes" id="UP001054889"/>
    </source>
</evidence>
<feature type="region of interest" description="Disordered" evidence="1">
    <location>
        <begin position="80"/>
        <end position="100"/>
    </location>
</feature>
<dbReference type="AlphaFoldDB" id="A0AAV5CFK5"/>
<proteinExistence type="predicted"/>
<reference evidence="2" key="2">
    <citation type="submission" date="2021-12" db="EMBL/GenBank/DDBJ databases">
        <title>Resequencing data analysis of finger millet.</title>
        <authorList>
            <person name="Hatakeyama M."/>
            <person name="Aluri S."/>
            <person name="Balachadran M.T."/>
            <person name="Sivarajan S.R."/>
            <person name="Poveda L."/>
            <person name="Shimizu-Inatsugi R."/>
            <person name="Schlapbach R."/>
            <person name="Sreeman S.M."/>
            <person name="Shimizu K.K."/>
        </authorList>
    </citation>
    <scope>NUCLEOTIDE SEQUENCE</scope>
</reference>
<feature type="compositionally biased region" description="Polar residues" evidence="1">
    <location>
        <begin position="83"/>
        <end position="100"/>
    </location>
</feature>
<dbReference type="EMBL" id="BQKI01000006">
    <property type="protein sequence ID" value="GJM97133.1"/>
    <property type="molecule type" value="Genomic_DNA"/>
</dbReference>
<reference evidence="2" key="1">
    <citation type="journal article" date="2018" name="DNA Res.">
        <title>Multiple hybrid de novo genome assembly of finger millet, an orphan allotetraploid crop.</title>
        <authorList>
            <person name="Hatakeyama M."/>
            <person name="Aluri S."/>
            <person name="Balachadran M.T."/>
            <person name="Sivarajan S.R."/>
            <person name="Patrignani A."/>
            <person name="Gruter S."/>
            <person name="Poveda L."/>
            <person name="Shimizu-Inatsugi R."/>
            <person name="Baeten J."/>
            <person name="Francoijs K.J."/>
            <person name="Nataraja K.N."/>
            <person name="Reddy Y.A.N."/>
            <person name="Phadnis S."/>
            <person name="Ravikumar R.L."/>
            <person name="Schlapbach R."/>
            <person name="Sreeman S.M."/>
            <person name="Shimizu K.K."/>
        </authorList>
    </citation>
    <scope>NUCLEOTIDE SEQUENCE</scope>
</reference>
<gene>
    <name evidence="2" type="primary">ga14037</name>
    <name evidence="2" type="ORF">PR202_ga14037</name>
</gene>
<comment type="caution">
    <text evidence="2">The sequence shown here is derived from an EMBL/GenBank/DDBJ whole genome shotgun (WGS) entry which is preliminary data.</text>
</comment>
<sequence>MSFAVLILTQQSYDRSRRNARQEQRINQASRAVSVSSGHLDNAATQGTGIQVSPCLWHLDHQHQATSIQRECNKNLHPFDLHFSSSPGDQESSSAGLIEA</sequence>
<feature type="compositionally biased region" description="Basic and acidic residues" evidence="1">
    <location>
        <begin position="14"/>
        <end position="24"/>
    </location>
</feature>
<protein>
    <submittedName>
        <fullName evidence="2">Uncharacterized protein</fullName>
    </submittedName>
</protein>
<organism evidence="2 3">
    <name type="scientific">Eleusine coracana subsp. coracana</name>
    <dbReference type="NCBI Taxonomy" id="191504"/>
    <lineage>
        <taxon>Eukaryota</taxon>
        <taxon>Viridiplantae</taxon>
        <taxon>Streptophyta</taxon>
        <taxon>Embryophyta</taxon>
        <taxon>Tracheophyta</taxon>
        <taxon>Spermatophyta</taxon>
        <taxon>Magnoliopsida</taxon>
        <taxon>Liliopsida</taxon>
        <taxon>Poales</taxon>
        <taxon>Poaceae</taxon>
        <taxon>PACMAD clade</taxon>
        <taxon>Chloridoideae</taxon>
        <taxon>Cynodonteae</taxon>
        <taxon>Eleusininae</taxon>
        <taxon>Eleusine</taxon>
    </lineage>
</organism>
<evidence type="ECO:0000313" key="2">
    <source>
        <dbReference type="EMBL" id="GJM97133.1"/>
    </source>
</evidence>
<name>A0AAV5CFK5_ELECO</name>